<evidence type="ECO:0000313" key="3">
    <source>
        <dbReference type="EMBL" id="GAG80932.1"/>
    </source>
</evidence>
<organism evidence="3">
    <name type="scientific">marine sediment metagenome</name>
    <dbReference type="NCBI Taxonomy" id="412755"/>
    <lineage>
        <taxon>unclassified sequences</taxon>
        <taxon>metagenomes</taxon>
        <taxon>ecological metagenomes</taxon>
    </lineage>
</organism>
<protein>
    <recommendedName>
        <fullName evidence="4">D-alanyl-D-alanine carboxypeptidase/D-alanyl-D-alanine-endopeptidase</fullName>
    </recommendedName>
</protein>
<keyword evidence="2" id="KW-0378">Hydrolase</keyword>
<sequence>MKRFVLLFFAYFLLNIVAAQSSLQKAIGQLVADPDLKHASLGICVIDVESGKVIAQYEKDQSLIPASSLKVVTTATALSKLGENFRFKTELQYDGQLKSDGTLNGNLYLKGYGDPTLGSDRFDNAVTVDLLMDELVQAVKKAGIKKINGKIVGDASFYTSSVNSRSWLWEDLGNYYACGAWGLNIQENKFYINFKQSLKLGAQPKIESTKPSIPNLLLINEVQSAETNSGDNAYIFGSPYSYTRFIRGTIPIGKSTFTIKGAIPDPPFFAAHKLMQ</sequence>
<reference evidence="3" key="1">
    <citation type="journal article" date="2014" name="Front. Microbiol.">
        <title>High frequency of phylogenetically diverse reductive dehalogenase-homologous genes in deep subseafloor sedimentary metagenomes.</title>
        <authorList>
            <person name="Kawai M."/>
            <person name="Futagami T."/>
            <person name="Toyoda A."/>
            <person name="Takaki Y."/>
            <person name="Nishi S."/>
            <person name="Hori S."/>
            <person name="Arai W."/>
            <person name="Tsubouchi T."/>
            <person name="Morono Y."/>
            <person name="Uchiyama I."/>
            <person name="Ito T."/>
            <person name="Fujiyama A."/>
            <person name="Inagaki F."/>
            <person name="Takami H."/>
        </authorList>
    </citation>
    <scope>NUCLEOTIDE SEQUENCE</scope>
    <source>
        <strain evidence="3">Expedition CK06-06</strain>
    </source>
</reference>
<dbReference type="PANTHER" id="PTHR30023:SF0">
    <property type="entry name" value="PENICILLIN-SENSITIVE CARBOXYPEPTIDASE A"/>
    <property type="match status" value="1"/>
</dbReference>
<dbReference type="PANTHER" id="PTHR30023">
    <property type="entry name" value="D-ALANYL-D-ALANINE CARBOXYPEPTIDASE"/>
    <property type="match status" value="1"/>
</dbReference>
<evidence type="ECO:0000256" key="1">
    <source>
        <dbReference type="ARBA" id="ARBA00006096"/>
    </source>
</evidence>
<dbReference type="Gene3D" id="3.40.710.10">
    <property type="entry name" value="DD-peptidase/beta-lactamase superfamily"/>
    <property type="match status" value="1"/>
</dbReference>
<feature type="non-terminal residue" evidence="3">
    <location>
        <position position="276"/>
    </location>
</feature>
<dbReference type="InterPro" id="IPR012338">
    <property type="entry name" value="Beta-lactam/transpept-like"/>
</dbReference>
<evidence type="ECO:0008006" key="4">
    <source>
        <dbReference type="Google" id="ProtNLM"/>
    </source>
</evidence>
<dbReference type="GO" id="GO:0004185">
    <property type="term" value="F:serine-type carboxypeptidase activity"/>
    <property type="evidence" value="ECO:0007669"/>
    <property type="project" value="InterPro"/>
</dbReference>
<dbReference type="EMBL" id="BART01011115">
    <property type="protein sequence ID" value="GAG80932.1"/>
    <property type="molecule type" value="Genomic_DNA"/>
</dbReference>
<proteinExistence type="inferred from homology"/>
<dbReference type="NCBIfam" id="TIGR00666">
    <property type="entry name" value="PBP4"/>
    <property type="match status" value="1"/>
</dbReference>
<comment type="caution">
    <text evidence="3">The sequence shown here is derived from an EMBL/GenBank/DDBJ whole genome shotgun (WGS) entry which is preliminary data.</text>
</comment>
<gene>
    <name evidence="3" type="ORF">S01H4_23837</name>
</gene>
<dbReference type="SUPFAM" id="SSF56601">
    <property type="entry name" value="beta-lactamase/transpeptidase-like"/>
    <property type="match status" value="1"/>
</dbReference>
<dbReference type="GO" id="GO:0000270">
    <property type="term" value="P:peptidoglycan metabolic process"/>
    <property type="evidence" value="ECO:0007669"/>
    <property type="project" value="TreeGrafter"/>
</dbReference>
<name>X1BIB0_9ZZZZ</name>
<dbReference type="Pfam" id="PF02113">
    <property type="entry name" value="Peptidase_S13"/>
    <property type="match status" value="1"/>
</dbReference>
<accession>X1BIB0</accession>
<evidence type="ECO:0000256" key="2">
    <source>
        <dbReference type="ARBA" id="ARBA00022801"/>
    </source>
</evidence>
<comment type="similarity">
    <text evidence="1">Belongs to the peptidase S13 family.</text>
</comment>
<dbReference type="GO" id="GO:0006508">
    <property type="term" value="P:proteolysis"/>
    <property type="evidence" value="ECO:0007669"/>
    <property type="project" value="InterPro"/>
</dbReference>
<dbReference type="AlphaFoldDB" id="X1BIB0"/>
<dbReference type="InterPro" id="IPR000667">
    <property type="entry name" value="Peptidase_S13"/>
</dbReference>